<dbReference type="GeneID" id="28828659"/>
<name>A0A132B8T2_MOLSC</name>
<dbReference type="KEGG" id="psco:LY89DRAFT_724820"/>
<evidence type="ECO:0000256" key="1">
    <source>
        <dbReference type="SAM" id="MobiDB-lite"/>
    </source>
</evidence>
<evidence type="ECO:0000313" key="2">
    <source>
        <dbReference type="EMBL" id="KUJ08820.1"/>
    </source>
</evidence>
<feature type="compositionally biased region" description="Polar residues" evidence="1">
    <location>
        <begin position="208"/>
        <end position="222"/>
    </location>
</feature>
<sequence length="359" mass="39084">MESQRLVVKEKKSFRERYKPPPVPPPDRLPRFSESQSAKTFSRHKSGKSTQIVTAHEALTSTTPRPRINKMESRIPAPAASSVGTPRNLRLNKELPATPPMVPVIAVNMIQTTPKASGIPRVVPKTSTPKIATPKTGENAFKPRDFDGDSILALPDEQRRSIKLGLSGPTVRFSKDCDELVMGPDGKQQGKEKDKHKSKSQAEVVFQFRSTRTSDTALTTSRLARPKPSPHQLPTSSSSDTNTKKEPNLKSRMTAMLHRRSVAPATPSAPNATALFEQGLAQLGTSLDAFRVAAAAAADSNQASQFTTRVQAILLGVTRTNEARVARLEVLTHLEALEVAEVVAVKEAVEAIDELVKKL</sequence>
<reference evidence="2 3" key="1">
    <citation type="submission" date="2015-10" db="EMBL/GenBank/DDBJ databases">
        <title>Full genome of DAOMC 229536 Phialocephala scopiformis, a fungal endophyte of spruce producing the potent anti-insectan compound rugulosin.</title>
        <authorList>
            <consortium name="DOE Joint Genome Institute"/>
            <person name="Walker A.K."/>
            <person name="Frasz S.L."/>
            <person name="Seifert K.A."/>
            <person name="Miller J.D."/>
            <person name="Mondo S.J."/>
            <person name="Labutti K."/>
            <person name="Lipzen A."/>
            <person name="Dockter R."/>
            <person name="Kennedy M."/>
            <person name="Grigoriev I.V."/>
            <person name="Spatafora J.W."/>
        </authorList>
    </citation>
    <scope>NUCLEOTIDE SEQUENCE [LARGE SCALE GENOMIC DNA]</scope>
    <source>
        <strain evidence="2 3">CBS 120377</strain>
    </source>
</reference>
<dbReference type="RefSeq" id="XP_018063175.1">
    <property type="nucleotide sequence ID" value="XM_018218933.1"/>
</dbReference>
<proteinExistence type="predicted"/>
<feature type="region of interest" description="Disordered" evidence="1">
    <location>
        <begin position="118"/>
        <end position="149"/>
    </location>
</feature>
<organism evidence="2 3">
    <name type="scientific">Mollisia scopiformis</name>
    <name type="common">Conifer needle endophyte fungus</name>
    <name type="synonym">Phialocephala scopiformis</name>
    <dbReference type="NCBI Taxonomy" id="149040"/>
    <lineage>
        <taxon>Eukaryota</taxon>
        <taxon>Fungi</taxon>
        <taxon>Dikarya</taxon>
        <taxon>Ascomycota</taxon>
        <taxon>Pezizomycotina</taxon>
        <taxon>Leotiomycetes</taxon>
        <taxon>Helotiales</taxon>
        <taxon>Mollisiaceae</taxon>
        <taxon>Mollisia</taxon>
    </lineage>
</organism>
<gene>
    <name evidence="2" type="ORF">LY89DRAFT_724820</name>
</gene>
<dbReference type="InParanoid" id="A0A132B8T2"/>
<dbReference type="AlphaFoldDB" id="A0A132B8T2"/>
<dbReference type="OrthoDB" id="10527550at2759"/>
<keyword evidence="3" id="KW-1185">Reference proteome</keyword>
<dbReference type="Proteomes" id="UP000070700">
    <property type="component" value="Unassembled WGS sequence"/>
</dbReference>
<protein>
    <submittedName>
        <fullName evidence="2">Uncharacterized protein</fullName>
    </submittedName>
</protein>
<evidence type="ECO:0000313" key="3">
    <source>
        <dbReference type="Proteomes" id="UP000070700"/>
    </source>
</evidence>
<feature type="region of interest" description="Disordered" evidence="1">
    <location>
        <begin position="1"/>
        <end position="85"/>
    </location>
</feature>
<feature type="compositionally biased region" description="Basic and acidic residues" evidence="1">
    <location>
        <begin position="7"/>
        <end position="19"/>
    </location>
</feature>
<dbReference type="EMBL" id="KQ947434">
    <property type="protein sequence ID" value="KUJ08820.1"/>
    <property type="molecule type" value="Genomic_DNA"/>
</dbReference>
<feature type="compositionally biased region" description="Polar residues" evidence="1">
    <location>
        <begin position="48"/>
        <end position="64"/>
    </location>
</feature>
<accession>A0A132B8T2</accession>
<feature type="region of interest" description="Disordered" evidence="1">
    <location>
        <begin position="175"/>
        <end position="247"/>
    </location>
</feature>
<feature type="compositionally biased region" description="Polar residues" evidence="1">
    <location>
        <begin position="232"/>
        <end position="241"/>
    </location>
</feature>